<name>A0AAE0SQK1_9BIVA</name>
<dbReference type="EMBL" id="JAEAOA010001653">
    <property type="protein sequence ID" value="KAK3596118.1"/>
    <property type="molecule type" value="Genomic_DNA"/>
</dbReference>
<evidence type="ECO:0000256" key="3">
    <source>
        <dbReference type="ARBA" id="ARBA00022741"/>
    </source>
</evidence>
<keyword evidence="3 6" id="KW-0547">Nucleotide-binding</keyword>
<evidence type="ECO:0008006" key="11">
    <source>
        <dbReference type="Google" id="ProtNLM"/>
    </source>
</evidence>
<dbReference type="SUPFAM" id="SSF51246">
    <property type="entry name" value="Rudiment single hybrid motif"/>
    <property type="match status" value="1"/>
</dbReference>
<reference evidence="9" key="3">
    <citation type="submission" date="2023-05" db="EMBL/GenBank/DDBJ databases">
        <authorList>
            <person name="Smith C.H."/>
        </authorList>
    </citation>
    <scope>NUCLEOTIDE SEQUENCE</scope>
    <source>
        <strain evidence="9">CHS0354</strain>
        <tissue evidence="9">Mantle</tissue>
    </source>
</reference>
<evidence type="ECO:0000256" key="6">
    <source>
        <dbReference type="PROSITE-ProRule" id="PRU00409"/>
    </source>
</evidence>
<dbReference type="PROSITE" id="PS50979">
    <property type="entry name" value="BC"/>
    <property type="match status" value="1"/>
</dbReference>
<keyword evidence="4 6" id="KW-0067">ATP-binding</keyword>
<accession>A0AAE0SQK1</accession>
<keyword evidence="2" id="KW-0436">Ligase</keyword>
<dbReference type="InterPro" id="IPR011761">
    <property type="entry name" value="ATP-grasp"/>
</dbReference>
<evidence type="ECO:0000313" key="10">
    <source>
        <dbReference type="Proteomes" id="UP001195483"/>
    </source>
</evidence>
<dbReference type="InterPro" id="IPR016185">
    <property type="entry name" value="PreATP-grasp_dom_sf"/>
</dbReference>
<dbReference type="SMART" id="SM00878">
    <property type="entry name" value="Biotin_carb_C"/>
    <property type="match status" value="1"/>
</dbReference>
<evidence type="ECO:0000256" key="1">
    <source>
        <dbReference type="ARBA" id="ARBA00001953"/>
    </source>
</evidence>
<dbReference type="GO" id="GO:0016874">
    <property type="term" value="F:ligase activity"/>
    <property type="evidence" value="ECO:0007669"/>
    <property type="project" value="UniProtKB-KW"/>
</dbReference>
<dbReference type="InterPro" id="IPR005479">
    <property type="entry name" value="CPAse_ATP-bd"/>
</dbReference>
<dbReference type="FunFam" id="3.30.1490.20:FF:000003">
    <property type="entry name" value="acetyl-CoA carboxylase isoform X1"/>
    <property type="match status" value="1"/>
</dbReference>
<proteinExistence type="predicted"/>
<dbReference type="GO" id="GO:0005524">
    <property type="term" value="F:ATP binding"/>
    <property type="evidence" value="ECO:0007669"/>
    <property type="project" value="UniProtKB-UniRule"/>
</dbReference>
<evidence type="ECO:0000256" key="2">
    <source>
        <dbReference type="ARBA" id="ARBA00022598"/>
    </source>
</evidence>
<dbReference type="Gene3D" id="3.30.470.20">
    <property type="entry name" value="ATP-grasp fold, B domain"/>
    <property type="match status" value="1"/>
</dbReference>
<reference evidence="9" key="1">
    <citation type="journal article" date="2021" name="Genome Biol. Evol.">
        <title>A High-Quality Reference Genome for a Parasitic Bivalve with Doubly Uniparental Inheritance (Bivalvia: Unionida).</title>
        <authorList>
            <person name="Smith C.H."/>
        </authorList>
    </citation>
    <scope>NUCLEOTIDE SEQUENCE</scope>
    <source>
        <strain evidence="9">CHS0354</strain>
    </source>
</reference>
<comment type="caution">
    <text evidence="9">The sequence shown here is derived from an EMBL/GenBank/DDBJ whole genome shotgun (WGS) entry which is preliminary data.</text>
</comment>
<dbReference type="Pfam" id="PF02785">
    <property type="entry name" value="Biotin_carb_C"/>
    <property type="match status" value="1"/>
</dbReference>
<dbReference type="InterPro" id="IPR050856">
    <property type="entry name" value="Biotin_carboxylase_complex"/>
</dbReference>
<protein>
    <recommendedName>
        <fullName evidence="11">Pyruvate carboxylase</fullName>
    </recommendedName>
</protein>
<dbReference type="InterPro" id="IPR005482">
    <property type="entry name" value="Biotin_COase_C"/>
</dbReference>
<keyword evidence="5" id="KW-0092">Biotin</keyword>
<dbReference type="Proteomes" id="UP001195483">
    <property type="component" value="Unassembled WGS sequence"/>
</dbReference>
<dbReference type="PANTHER" id="PTHR18866:SF33">
    <property type="entry name" value="METHYLCROTONOYL-COA CARBOXYLASE SUBUNIT ALPHA, MITOCHONDRIAL-RELATED"/>
    <property type="match status" value="1"/>
</dbReference>
<evidence type="ECO:0000313" key="9">
    <source>
        <dbReference type="EMBL" id="KAK3596118.1"/>
    </source>
</evidence>
<evidence type="ECO:0000256" key="4">
    <source>
        <dbReference type="ARBA" id="ARBA00022840"/>
    </source>
</evidence>
<dbReference type="PANTHER" id="PTHR18866">
    <property type="entry name" value="CARBOXYLASE:PYRUVATE/ACETYL-COA/PROPIONYL-COA CARBOXYLASE"/>
    <property type="match status" value="1"/>
</dbReference>
<dbReference type="SUPFAM" id="SSF56059">
    <property type="entry name" value="Glutathione synthetase ATP-binding domain-like"/>
    <property type="match status" value="1"/>
</dbReference>
<feature type="domain" description="Biotin carboxylation" evidence="8">
    <location>
        <begin position="10"/>
        <end position="428"/>
    </location>
</feature>
<feature type="domain" description="ATP-grasp" evidence="7">
    <location>
        <begin position="130"/>
        <end position="327"/>
    </location>
</feature>
<dbReference type="InterPro" id="IPR011054">
    <property type="entry name" value="Rudment_hybrid_motif"/>
</dbReference>
<sequence>MKKPSDHYKPFDKLLIANRGEIAIRIGRAAAELGIHTVGIYTHEDRQSLHRYKMDEAYQIGADDEPLKPYLDIEGIIQIAKLTGAGAIHPGYGFLSENPNLARRCYQEGIVFVGPLPETLEILGDKVKAKQVGRKANVPLIPESEVPLTDVKTALSEAERIGYPVMLKAASGGGGRGMRKCPDAKTLEEVFQSARNEAGKAFGDDTVFLEKFIINPKHIEVQILGDSHGQVVHLFERDCSVQRRFQKVVEFAPAESISESIKNRLYDYALVIARSVGYINAGTVEFLVDAKDNVYFIEVNPRIQVEHTVTEEVTKIDLVPFTDFNCTGQSDVRLIGCAIQCRVTTEDPENDFKPDFGTISHYRNASGFSIRLDEGSSYPGMRISPYFDSLLVKVTASGTGFNRCLRAPQPRSAGIQNQRRQNEYRFSA</sequence>
<organism evidence="9 10">
    <name type="scientific">Potamilus streckersoni</name>
    <dbReference type="NCBI Taxonomy" id="2493646"/>
    <lineage>
        <taxon>Eukaryota</taxon>
        <taxon>Metazoa</taxon>
        <taxon>Spiralia</taxon>
        <taxon>Lophotrochozoa</taxon>
        <taxon>Mollusca</taxon>
        <taxon>Bivalvia</taxon>
        <taxon>Autobranchia</taxon>
        <taxon>Heteroconchia</taxon>
        <taxon>Palaeoheterodonta</taxon>
        <taxon>Unionida</taxon>
        <taxon>Unionoidea</taxon>
        <taxon>Unionidae</taxon>
        <taxon>Ambleminae</taxon>
        <taxon>Lampsilini</taxon>
        <taxon>Potamilus</taxon>
    </lineage>
</organism>
<dbReference type="InterPro" id="IPR005481">
    <property type="entry name" value="BC-like_N"/>
</dbReference>
<reference evidence="9" key="2">
    <citation type="journal article" date="2021" name="Genome Biol. Evol.">
        <title>Developing a high-quality reference genome for a parasitic bivalve with doubly uniparental inheritance (Bivalvia: Unionida).</title>
        <authorList>
            <person name="Smith C.H."/>
        </authorList>
    </citation>
    <scope>NUCLEOTIDE SEQUENCE</scope>
    <source>
        <strain evidence="9">CHS0354</strain>
        <tissue evidence="9">Mantle</tissue>
    </source>
</reference>
<keyword evidence="10" id="KW-1185">Reference proteome</keyword>
<dbReference type="PROSITE" id="PS00867">
    <property type="entry name" value="CPSASE_2"/>
    <property type="match status" value="1"/>
</dbReference>
<dbReference type="GO" id="GO:0046872">
    <property type="term" value="F:metal ion binding"/>
    <property type="evidence" value="ECO:0007669"/>
    <property type="project" value="InterPro"/>
</dbReference>
<dbReference type="PROSITE" id="PS50975">
    <property type="entry name" value="ATP_GRASP"/>
    <property type="match status" value="1"/>
</dbReference>
<evidence type="ECO:0000256" key="5">
    <source>
        <dbReference type="ARBA" id="ARBA00023267"/>
    </source>
</evidence>
<dbReference type="Pfam" id="PF02786">
    <property type="entry name" value="CPSase_L_D2"/>
    <property type="match status" value="1"/>
</dbReference>
<gene>
    <name evidence="9" type="ORF">CHS0354_027388</name>
</gene>
<dbReference type="InterPro" id="IPR011764">
    <property type="entry name" value="Biotin_carboxylation_dom"/>
</dbReference>
<evidence type="ECO:0000259" key="8">
    <source>
        <dbReference type="PROSITE" id="PS50979"/>
    </source>
</evidence>
<evidence type="ECO:0000259" key="7">
    <source>
        <dbReference type="PROSITE" id="PS50975"/>
    </source>
</evidence>
<dbReference type="SUPFAM" id="SSF52440">
    <property type="entry name" value="PreATP-grasp domain"/>
    <property type="match status" value="1"/>
</dbReference>
<dbReference type="FunFam" id="3.40.50.20:FF:000010">
    <property type="entry name" value="Propionyl-CoA carboxylase subunit alpha"/>
    <property type="match status" value="1"/>
</dbReference>
<dbReference type="Pfam" id="PF00289">
    <property type="entry name" value="Biotin_carb_N"/>
    <property type="match status" value="1"/>
</dbReference>
<dbReference type="AlphaFoldDB" id="A0AAE0SQK1"/>
<dbReference type="PROSITE" id="PS00866">
    <property type="entry name" value="CPSASE_1"/>
    <property type="match status" value="1"/>
</dbReference>
<comment type="cofactor">
    <cofactor evidence="1">
        <name>biotin</name>
        <dbReference type="ChEBI" id="CHEBI:57586"/>
    </cofactor>
</comment>